<dbReference type="InterPro" id="IPR051533">
    <property type="entry name" value="WaaL-like"/>
</dbReference>
<keyword evidence="7" id="KW-0436">Ligase</keyword>
<comment type="subcellular location">
    <subcellularLocation>
        <location evidence="1">Membrane</location>
        <topology evidence="1">Multi-pass membrane protein</topology>
    </subcellularLocation>
</comment>
<keyword evidence="3 5" id="KW-1133">Transmembrane helix</keyword>
<feature type="domain" description="O-antigen ligase-related" evidence="6">
    <location>
        <begin position="208"/>
        <end position="347"/>
    </location>
</feature>
<feature type="transmembrane region" description="Helical" evidence="5">
    <location>
        <begin position="244"/>
        <end position="263"/>
    </location>
</feature>
<dbReference type="OrthoDB" id="271729at2"/>
<keyword evidence="2 5" id="KW-0812">Transmembrane</keyword>
<evidence type="ECO:0000256" key="3">
    <source>
        <dbReference type="ARBA" id="ARBA00022989"/>
    </source>
</evidence>
<accession>A0A5C6AQK8</accession>
<feature type="transmembrane region" description="Helical" evidence="5">
    <location>
        <begin position="7"/>
        <end position="34"/>
    </location>
</feature>
<proteinExistence type="predicted"/>
<keyword evidence="4 5" id="KW-0472">Membrane</keyword>
<evidence type="ECO:0000256" key="2">
    <source>
        <dbReference type="ARBA" id="ARBA00022692"/>
    </source>
</evidence>
<dbReference type="AlphaFoldDB" id="A0A5C6AQK8"/>
<feature type="transmembrane region" description="Helical" evidence="5">
    <location>
        <begin position="105"/>
        <end position="125"/>
    </location>
</feature>
<dbReference type="InterPro" id="IPR007016">
    <property type="entry name" value="O-antigen_ligase-rel_domated"/>
</dbReference>
<dbReference type="Proteomes" id="UP000320176">
    <property type="component" value="Unassembled WGS sequence"/>
</dbReference>
<keyword evidence="8" id="KW-1185">Reference proteome</keyword>
<evidence type="ECO:0000313" key="8">
    <source>
        <dbReference type="Proteomes" id="UP000320176"/>
    </source>
</evidence>
<sequence length="445" mass="49743">MISTIVIYGIFVAICFAALIRPWTGVLGFYFFAVLDPGWNWRWAVDRYFPFQKYIFAFLVIGWLINGMPGLRYNRRDAAPIISLLCFLALAYASSSFSIDASLSSWYLDKLWKVVLVAIAAAITIDTPKKLVALLFTVVIAQSWNAYQINLQYFQDGYSLYARITQWGTKGDNNGYSILTLPVIAMSISLAASDFRTQWRLLALGIAVLQIHQIMLLESRGTMIGGLVMAVMFFVFMQKTGLNIAVVAMLLFAGFLLAGPSVVREFTSAFEDAGNRDSSAESRFHLWKAGWEITKDYPLLGVGPWCGALKVPEYYEGESLRVKRKELHNIFFELSTGTGLPATAFYLGFSALPWWACFMHWWRSRRMQNSIPNHADSVSINAVSLAVLCGLPGYFVASMFSSGVLLETSYILASCGCVASALFRRTNTNSEELLRSLGRDIPRVS</sequence>
<organism evidence="7 8">
    <name type="scientific">Stieleria varia</name>
    <dbReference type="NCBI Taxonomy" id="2528005"/>
    <lineage>
        <taxon>Bacteria</taxon>
        <taxon>Pseudomonadati</taxon>
        <taxon>Planctomycetota</taxon>
        <taxon>Planctomycetia</taxon>
        <taxon>Pirellulales</taxon>
        <taxon>Pirellulaceae</taxon>
        <taxon>Stieleria</taxon>
    </lineage>
</organism>
<evidence type="ECO:0000256" key="1">
    <source>
        <dbReference type="ARBA" id="ARBA00004141"/>
    </source>
</evidence>
<feature type="transmembrane region" description="Helical" evidence="5">
    <location>
        <begin position="403"/>
        <end position="423"/>
    </location>
</feature>
<evidence type="ECO:0000256" key="5">
    <source>
        <dbReference type="SAM" id="Phobius"/>
    </source>
</evidence>
<dbReference type="Pfam" id="PF04932">
    <property type="entry name" value="Wzy_C"/>
    <property type="match status" value="1"/>
</dbReference>
<dbReference type="EMBL" id="SJPN01000005">
    <property type="protein sequence ID" value="TWU01262.1"/>
    <property type="molecule type" value="Genomic_DNA"/>
</dbReference>
<evidence type="ECO:0000256" key="4">
    <source>
        <dbReference type="ARBA" id="ARBA00023136"/>
    </source>
</evidence>
<feature type="transmembrane region" description="Helical" evidence="5">
    <location>
        <begin position="54"/>
        <end position="71"/>
    </location>
</feature>
<dbReference type="GO" id="GO:0016874">
    <property type="term" value="F:ligase activity"/>
    <property type="evidence" value="ECO:0007669"/>
    <property type="project" value="UniProtKB-KW"/>
</dbReference>
<dbReference type="GO" id="GO:0016020">
    <property type="term" value="C:membrane"/>
    <property type="evidence" value="ECO:0007669"/>
    <property type="project" value="UniProtKB-SubCell"/>
</dbReference>
<feature type="transmembrane region" description="Helical" evidence="5">
    <location>
        <begin position="221"/>
        <end position="237"/>
    </location>
</feature>
<protein>
    <submittedName>
        <fullName evidence="7">O-Antigen ligase</fullName>
    </submittedName>
</protein>
<dbReference type="PANTHER" id="PTHR37422">
    <property type="entry name" value="TEICHURONIC ACID BIOSYNTHESIS PROTEIN TUAE"/>
    <property type="match status" value="1"/>
</dbReference>
<evidence type="ECO:0000313" key="7">
    <source>
        <dbReference type="EMBL" id="TWU01262.1"/>
    </source>
</evidence>
<comment type="caution">
    <text evidence="7">The sequence shown here is derived from an EMBL/GenBank/DDBJ whole genome shotgun (WGS) entry which is preliminary data.</text>
</comment>
<feature type="transmembrane region" description="Helical" evidence="5">
    <location>
        <begin position="374"/>
        <end position="397"/>
    </location>
</feature>
<name>A0A5C6AQK8_9BACT</name>
<reference evidence="7 8" key="1">
    <citation type="submission" date="2019-02" db="EMBL/GenBank/DDBJ databases">
        <title>Deep-cultivation of Planctomycetes and their phenomic and genomic characterization uncovers novel biology.</title>
        <authorList>
            <person name="Wiegand S."/>
            <person name="Jogler M."/>
            <person name="Boedeker C."/>
            <person name="Pinto D."/>
            <person name="Vollmers J."/>
            <person name="Rivas-Marin E."/>
            <person name="Kohn T."/>
            <person name="Peeters S.H."/>
            <person name="Heuer A."/>
            <person name="Rast P."/>
            <person name="Oberbeckmann S."/>
            <person name="Bunk B."/>
            <person name="Jeske O."/>
            <person name="Meyerdierks A."/>
            <person name="Storesund J.E."/>
            <person name="Kallscheuer N."/>
            <person name="Luecker S."/>
            <person name="Lage O.M."/>
            <person name="Pohl T."/>
            <person name="Merkel B.J."/>
            <person name="Hornburger P."/>
            <person name="Mueller R.-W."/>
            <person name="Bruemmer F."/>
            <person name="Labrenz M."/>
            <person name="Spormann A.M."/>
            <person name="Op Den Camp H."/>
            <person name="Overmann J."/>
            <person name="Amann R."/>
            <person name="Jetten M.S.M."/>
            <person name="Mascher T."/>
            <person name="Medema M.H."/>
            <person name="Devos D.P."/>
            <person name="Kaster A.-K."/>
            <person name="Ovreas L."/>
            <person name="Rohde M."/>
            <person name="Galperin M.Y."/>
            <person name="Jogler C."/>
        </authorList>
    </citation>
    <scope>NUCLEOTIDE SEQUENCE [LARGE SCALE GENOMIC DNA]</scope>
    <source>
        <strain evidence="7 8">Pla52n</strain>
    </source>
</reference>
<gene>
    <name evidence="7" type="ORF">Pla52n_46360</name>
</gene>
<feature type="transmembrane region" description="Helical" evidence="5">
    <location>
        <begin position="174"/>
        <end position="192"/>
    </location>
</feature>
<feature type="transmembrane region" description="Helical" evidence="5">
    <location>
        <begin position="78"/>
        <end position="99"/>
    </location>
</feature>
<dbReference type="RefSeq" id="WP_146521709.1">
    <property type="nucleotide sequence ID" value="NZ_CP151726.1"/>
</dbReference>
<evidence type="ECO:0000259" key="6">
    <source>
        <dbReference type="Pfam" id="PF04932"/>
    </source>
</evidence>
<dbReference type="PANTHER" id="PTHR37422:SF23">
    <property type="entry name" value="TEICHURONIC ACID BIOSYNTHESIS PROTEIN TUAE"/>
    <property type="match status" value="1"/>
</dbReference>
<feature type="transmembrane region" description="Helical" evidence="5">
    <location>
        <begin position="344"/>
        <end position="362"/>
    </location>
</feature>